<evidence type="ECO:0000313" key="2">
    <source>
        <dbReference type="EMBL" id="GJT23322.1"/>
    </source>
</evidence>
<feature type="compositionally biased region" description="Basic and acidic residues" evidence="1">
    <location>
        <begin position="1"/>
        <end position="12"/>
    </location>
</feature>
<gene>
    <name evidence="2" type="ORF">Tco_0893259</name>
</gene>
<evidence type="ECO:0000313" key="3">
    <source>
        <dbReference type="Proteomes" id="UP001151760"/>
    </source>
</evidence>
<evidence type="ECO:0000256" key="1">
    <source>
        <dbReference type="SAM" id="MobiDB-lite"/>
    </source>
</evidence>
<keyword evidence="3" id="KW-1185">Reference proteome</keyword>
<dbReference type="Proteomes" id="UP001151760">
    <property type="component" value="Unassembled WGS sequence"/>
</dbReference>
<reference evidence="2" key="1">
    <citation type="journal article" date="2022" name="Int. J. Mol. Sci.">
        <title>Draft Genome of Tanacetum Coccineum: Genomic Comparison of Closely Related Tanacetum-Family Plants.</title>
        <authorList>
            <person name="Yamashiro T."/>
            <person name="Shiraishi A."/>
            <person name="Nakayama K."/>
            <person name="Satake H."/>
        </authorList>
    </citation>
    <scope>NUCLEOTIDE SEQUENCE</scope>
</reference>
<sequence length="111" mass="11886">MIRRPTHAEELQNQKTWIGHSLRKHPAPGKGLGIPKIKKPVATGIPSQPVEGEVSITIIGGEDEEGYGGESGEAVSSSSLIGCNKHLPRQNYSGHDVSWLLSSRLPSVPSQ</sequence>
<proteinExistence type="predicted"/>
<dbReference type="EMBL" id="BQNB010014046">
    <property type="protein sequence ID" value="GJT23322.1"/>
    <property type="molecule type" value="Genomic_DNA"/>
</dbReference>
<feature type="region of interest" description="Disordered" evidence="1">
    <location>
        <begin position="1"/>
        <end position="35"/>
    </location>
</feature>
<protein>
    <submittedName>
        <fullName evidence="2">Uncharacterized protein</fullName>
    </submittedName>
</protein>
<comment type="caution">
    <text evidence="2">The sequence shown here is derived from an EMBL/GenBank/DDBJ whole genome shotgun (WGS) entry which is preliminary data.</text>
</comment>
<accession>A0ABQ5CB60</accession>
<name>A0ABQ5CB60_9ASTR</name>
<reference evidence="2" key="2">
    <citation type="submission" date="2022-01" db="EMBL/GenBank/DDBJ databases">
        <authorList>
            <person name="Yamashiro T."/>
            <person name="Shiraishi A."/>
            <person name="Satake H."/>
            <person name="Nakayama K."/>
        </authorList>
    </citation>
    <scope>NUCLEOTIDE SEQUENCE</scope>
</reference>
<organism evidence="2 3">
    <name type="scientific">Tanacetum coccineum</name>
    <dbReference type="NCBI Taxonomy" id="301880"/>
    <lineage>
        <taxon>Eukaryota</taxon>
        <taxon>Viridiplantae</taxon>
        <taxon>Streptophyta</taxon>
        <taxon>Embryophyta</taxon>
        <taxon>Tracheophyta</taxon>
        <taxon>Spermatophyta</taxon>
        <taxon>Magnoliopsida</taxon>
        <taxon>eudicotyledons</taxon>
        <taxon>Gunneridae</taxon>
        <taxon>Pentapetalae</taxon>
        <taxon>asterids</taxon>
        <taxon>campanulids</taxon>
        <taxon>Asterales</taxon>
        <taxon>Asteraceae</taxon>
        <taxon>Asteroideae</taxon>
        <taxon>Anthemideae</taxon>
        <taxon>Anthemidinae</taxon>
        <taxon>Tanacetum</taxon>
    </lineage>
</organism>